<proteinExistence type="predicted"/>
<protein>
    <submittedName>
        <fullName evidence="2">S-adenosyl-L-methionine-dependent methyltransferase</fullName>
    </submittedName>
</protein>
<sequence length="300" mass="33481">GLGIGISTSSLQRHNITVDIVEIDPAIYTFARDYFNLTPTAPHEGGATHRAFIQDGRQYIRNAAERVVQMERAAGGGGDNNGDQEQSKEGKKRVASATAPLLYDYVLHDVFTGGSLPVQLFTVEALKDIRKVLKKDGVLALNFAGSEHKAIREPLDIIASTIATVFSHVKCFREPPTSSSESAEAFDNMVRMLPFHSANHIQKTKTICRTSRHVFFASVKPLAFRRTIEGDYLGSAMRRHLLPRLTMYPVRLNLPKADISVPPKIVSDKENPLAELQMPLAVEHWRVMREVFPVGFWVNY</sequence>
<dbReference type="GO" id="GO:0032259">
    <property type="term" value="P:methylation"/>
    <property type="evidence" value="ECO:0007669"/>
    <property type="project" value="UniProtKB-KW"/>
</dbReference>
<reference evidence="2 3" key="1">
    <citation type="journal article" date="2018" name="New Phytol.">
        <title>Phylogenomics of Endogonaceae and evolution of mycorrhizas within Mucoromycota.</title>
        <authorList>
            <person name="Chang Y."/>
            <person name="Desiro A."/>
            <person name="Na H."/>
            <person name="Sandor L."/>
            <person name="Lipzen A."/>
            <person name="Clum A."/>
            <person name="Barry K."/>
            <person name="Grigoriev I.V."/>
            <person name="Martin F.M."/>
            <person name="Stajich J.E."/>
            <person name="Smith M.E."/>
            <person name="Bonito G."/>
            <person name="Spatafora J.W."/>
        </authorList>
    </citation>
    <scope>NUCLEOTIDE SEQUENCE [LARGE SCALE GENOMIC DNA]</scope>
    <source>
        <strain evidence="2 3">GMNB39</strain>
    </source>
</reference>
<accession>A0A433B9Z9</accession>
<dbReference type="Proteomes" id="UP000268093">
    <property type="component" value="Unassembled WGS sequence"/>
</dbReference>
<feature type="region of interest" description="Disordered" evidence="1">
    <location>
        <begin position="72"/>
        <end position="91"/>
    </location>
</feature>
<keyword evidence="2" id="KW-0808">Transferase</keyword>
<dbReference type="EMBL" id="RBNI01014940">
    <property type="protein sequence ID" value="RUP17956.1"/>
    <property type="molecule type" value="Genomic_DNA"/>
</dbReference>
<dbReference type="OrthoDB" id="2016285at2759"/>
<gene>
    <name evidence="2" type="ORF">BC936DRAFT_139400</name>
</gene>
<keyword evidence="2" id="KW-0489">Methyltransferase</keyword>
<dbReference type="AlphaFoldDB" id="A0A433B9Z9"/>
<dbReference type="InterPro" id="IPR029063">
    <property type="entry name" value="SAM-dependent_MTases_sf"/>
</dbReference>
<dbReference type="SUPFAM" id="SSF53335">
    <property type="entry name" value="S-adenosyl-L-methionine-dependent methyltransferases"/>
    <property type="match status" value="1"/>
</dbReference>
<organism evidence="2 3">
    <name type="scientific">Jimgerdemannia flammicorona</name>
    <dbReference type="NCBI Taxonomy" id="994334"/>
    <lineage>
        <taxon>Eukaryota</taxon>
        <taxon>Fungi</taxon>
        <taxon>Fungi incertae sedis</taxon>
        <taxon>Mucoromycota</taxon>
        <taxon>Mucoromycotina</taxon>
        <taxon>Endogonomycetes</taxon>
        <taxon>Endogonales</taxon>
        <taxon>Endogonaceae</taxon>
        <taxon>Jimgerdemannia</taxon>
    </lineage>
</organism>
<feature type="non-terminal residue" evidence="2">
    <location>
        <position position="1"/>
    </location>
</feature>
<evidence type="ECO:0000313" key="2">
    <source>
        <dbReference type="EMBL" id="RUP17956.1"/>
    </source>
</evidence>
<dbReference type="GO" id="GO:0008168">
    <property type="term" value="F:methyltransferase activity"/>
    <property type="evidence" value="ECO:0007669"/>
    <property type="project" value="UniProtKB-KW"/>
</dbReference>
<comment type="caution">
    <text evidence="2">The sequence shown here is derived from an EMBL/GenBank/DDBJ whole genome shotgun (WGS) entry which is preliminary data.</text>
</comment>
<keyword evidence="3" id="KW-1185">Reference proteome</keyword>
<dbReference type="Gene3D" id="3.40.50.150">
    <property type="entry name" value="Vaccinia Virus protein VP39"/>
    <property type="match status" value="1"/>
</dbReference>
<name>A0A433B9Z9_9FUNG</name>
<evidence type="ECO:0000256" key="1">
    <source>
        <dbReference type="SAM" id="MobiDB-lite"/>
    </source>
</evidence>
<evidence type="ECO:0000313" key="3">
    <source>
        <dbReference type="Proteomes" id="UP000268093"/>
    </source>
</evidence>